<dbReference type="InterPro" id="IPR001190">
    <property type="entry name" value="SRCR"/>
</dbReference>
<feature type="domain" description="SRCR" evidence="9">
    <location>
        <begin position="819"/>
        <end position="923"/>
    </location>
</feature>
<keyword evidence="1 8" id="KW-0732">Signal</keyword>
<feature type="region of interest" description="Disordered" evidence="6">
    <location>
        <begin position="975"/>
        <end position="1051"/>
    </location>
</feature>
<dbReference type="SMART" id="SM00202">
    <property type="entry name" value="SR"/>
    <property type="match status" value="8"/>
</dbReference>
<dbReference type="FunFam" id="3.10.250.10:FF:000032">
    <property type="entry name" value="Si:dkey-14d8.20"/>
    <property type="match status" value="1"/>
</dbReference>
<evidence type="ECO:0000256" key="4">
    <source>
        <dbReference type="ARBA" id="ARBA00023180"/>
    </source>
</evidence>
<dbReference type="PROSITE" id="PS00420">
    <property type="entry name" value="SRCR_1"/>
    <property type="match status" value="2"/>
</dbReference>
<evidence type="ECO:0000256" key="1">
    <source>
        <dbReference type="ARBA" id="ARBA00022729"/>
    </source>
</evidence>
<evidence type="ECO:0000256" key="5">
    <source>
        <dbReference type="PROSITE-ProRule" id="PRU00196"/>
    </source>
</evidence>
<feature type="disulfide bond" evidence="5">
    <location>
        <begin position="338"/>
        <end position="348"/>
    </location>
</feature>
<feature type="disulfide bond" evidence="5">
    <location>
        <begin position="747"/>
        <end position="808"/>
    </location>
</feature>
<feature type="disulfide bond" evidence="5">
    <location>
        <begin position="99"/>
        <end position="109"/>
    </location>
</feature>
<feature type="disulfide bond" evidence="5">
    <location>
        <begin position="734"/>
        <end position="798"/>
    </location>
</feature>
<dbReference type="FunFam" id="3.10.250.10:FF:000001">
    <property type="entry name" value="Lysyl oxidase 4 isoform X1"/>
    <property type="match status" value="2"/>
</dbReference>
<dbReference type="Pfam" id="PF00530">
    <property type="entry name" value="SRCR"/>
    <property type="match status" value="8"/>
</dbReference>
<feature type="disulfide bond" evidence="5">
    <location>
        <begin position="778"/>
        <end position="788"/>
    </location>
</feature>
<name>A0A914BNK9_PATMI</name>
<dbReference type="GeneID" id="119745543"/>
<feature type="domain" description="SRCR" evidence="9">
    <location>
        <begin position="377"/>
        <end position="476"/>
    </location>
</feature>
<dbReference type="PRINTS" id="PR00258">
    <property type="entry name" value="SPERACTRCPTR"/>
</dbReference>
<sequence length="1051" mass="113412">MARFLWKHTVMLLMCSLLVCLGAAQEPQEHDLRLTNGSTSMEGRLEIFFQGEWGTVCGEDSFKIEEASVVCRQLGFIYAVEVKSFGPGSGAIVIDDLNCNGNEASILDCYHDKLGKSNCGHGYDVGLVCSNVLTTEVPITYPPAILNNGKFRLVDGPDPYQGRVEVFLYNARAWMPICNVDWDFTRASFVCEKLGFRPTTVAGTGSYGAGAGQIANCSAAAFNYRGSVDLNWDSCQIVNASDAVGECSHDMAVDVICSGTEPGTQDYIRFVGGSQQSEGRVEIYNNNVWKGLCSDDWTMAEAQVSCRQQGLPPPPEVIPGGTFGSSKAGDILQVSLDCTGQEFSLATCPQMARQTPCASGDAAVRCGEPSEAQEFDLRLVNGETSAEGRVEILHQGEWGTICHRSFDGKNKASVACHQLGFLYAEVATKSFGPQTENIVLTKVICNGNEERLVDCYHDELGTSTCRYGQDLGVVCSNVESPTPTPNPTPDDGELRLVGGPDPYQGRVEVYIAEEGKWATICGEVWDLTRANAICRGLKYRPPTSFGTGLYGGATGEIANCPLRYDTFIPSYCELTNTCTHDMDAYVVCDAKEAGMEGQPRLVNGSERTEGRVEIYDQNAWRTLCADDLTLIGQQVVCRQLSLPFPSVETMGGLFGESPTYEMVEDVINCVSRETIAISLCDRTPRQTPCIGGAAAVQCGIWNNATEGDLRLSGGDDATQGRVEIYHSDQWGTICADHWDANDAEVVCHHLGYRNQDYFSTTAASRAGGSPVWLKDLMCQGKEERISECGAMLGDPVDCSSSYLANVWCENSPFTNYYEARLVDGPYPNQGRLELLYEGAWWTVCDDDWDMKDAEVVCRQLGFASAVVALDGYDTASTYGSGEGGILLYKLGCNGTEESIIKCSLSYPSAGLCRHREDVGVVCFSEDYPSDDPRLKPEDTGLSSDQIRNIVLGCLLGASVFFTVLGAILKANKKRSPEGADAFTSPAPGSATGDVALTGVGQNEDAPPSYENVTNEPGKVDPAMGTKSTAEPSAPPPRYETLEGADGDAANC</sequence>
<evidence type="ECO:0000256" key="8">
    <source>
        <dbReference type="SAM" id="SignalP"/>
    </source>
</evidence>
<keyword evidence="7" id="KW-1133">Transmembrane helix</keyword>
<protein>
    <recommendedName>
        <fullName evidence="9">SRCR domain-containing protein</fullName>
    </recommendedName>
</protein>
<keyword evidence="2" id="KW-0677">Repeat</keyword>
<dbReference type="PROSITE" id="PS50287">
    <property type="entry name" value="SRCR_2"/>
    <property type="match status" value="8"/>
</dbReference>
<feature type="disulfide bond" evidence="5">
    <location>
        <begin position="293"/>
        <end position="357"/>
    </location>
</feature>
<reference evidence="10" key="1">
    <citation type="submission" date="2022-11" db="UniProtKB">
        <authorList>
            <consortium name="EnsemblMetazoa"/>
        </authorList>
    </citation>
    <scope>IDENTIFICATION</scope>
</reference>
<evidence type="ECO:0000256" key="2">
    <source>
        <dbReference type="ARBA" id="ARBA00022737"/>
    </source>
</evidence>
<feature type="domain" description="SRCR" evidence="9">
    <location>
        <begin position="268"/>
        <end position="367"/>
    </location>
</feature>
<feature type="domain" description="SRCR" evidence="9">
    <location>
        <begin position="151"/>
        <end position="258"/>
    </location>
</feature>
<dbReference type="AlphaFoldDB" id="A0A914BNK9"/>
<feature type="disulfide bond" evidence="5">
    <location>
        <begin position="892"/>
        <end position="902"/>
    </location>
</feature>
<dbReference type="RefSeq" id="XP_038077868.1">
    <property type="nucleotide sequence ID" value="XM_038221940.1"/>
</dbReference>
<feature type="domain" description="SRCR" evidence="9">
    <location>
        <begin position="32"/>
        <end position="130"/>
    </location>
</feature>
<keyword evidence="4" id="KW-0325">Glycoprotein</keyword>
<feature type="transmembrane region" description="Helical" evidence="7">
    <location>
        <begin position="949"/>
        <end position="968"/>
    </location>
</feature>
<evidence type="ECO:0000313" key="11">
    <source>
        <dbReference type="Proteomes" id="UP000887568"/>
    </source>
</evidence>
<dbReference type="EnsemblMetazoa" id="XM_038221940.1">
    <property type="protein sequence ID" value="XP_038077868.1"/>
    <property type="gene ID" value="LOC119745543"/>
</dbReference>
<feature type="chain" id="PRO_5037433654" description="SRCR domain-containing protein" evidence="8">
    <location>
        <begin position="25"/>
        <end position="1051"/>
    </location>
</feature>
<feature type="domain" description="SRCR" evidence="9">
    <location>
        <begin position="599"/>
        <end position="699"/>
    </location>
</feature>
<dbReference type="PANTHER" id="PTHR19331">
    <property type="entry name" value="SCAVENGER RECEPTOR DOMAIN-CONTAINING"/>
    <property type="match status" value="1"/>
</dbReference>
<evidence type="ECO:0000256" key="7">
    <source>
        <dbReference type="SAM" id="Phobius"/>
    </source>
</evidence>
<dbReference type="FunFam" id="3.10.250.10:FF:000005">
    <property type="entry name" value="Neurotrypsin isoform A"/>
    <property type="match status" value="1"/>
</dbReference>
<dbReference type="GO" id="GO:0016020">
    <property type="term" value="C:membrane"/>
    <property type="evidence" value="ECO:0007669"/>
    <property type="project" value="InterPro"/>
</dbReference>
<organism evidence="10 11">
    <name type="scientific">Patiria miniata</name>
    <name type="common">Bat star</name>
    <name type="synonym">Asterina miniata</name>
    <dbReference type="NCBI Taxonomy" id="46514"/>
    <lineage>
        <taxon>Eukaryota</taxon>
        <taxon>Metazoa</taxon>
        <taxon>Echinodermata</taxon>
        <taxon>Eleutherozoa</taxon>
        <taxon>Asterozoa</taxon>
        <taxon>Asteroidea</taxon>
        <taxon>Valvatacea</taxon>
        <taxon>Valvatida</taxon>
        <taxon>Asterinidae</taxon>
        <taxon>Patiria</taxon>
    </lineage>
</organism>
<dbReference type="Gene3D" id="3.10.250.10">
    <property type="entry name" value="SRCR-like domain"/>
    <property type="match status" value="8"/>
</dbReference>
<dbReference type="InterPro" id="IPR036772">
    <property type="entry name" value="SRCR-like_dom_sf"/>
</dbReference>
<feature type="domain" description="SRCR" evidence="9">
    <location>
        <begin position="709"/>
        <end position="809"/>
    </location>
</feature>
<evidence type="ECO:0000313" key="10">
    <source>
        <dbReference type="EnsemblMetazoa" id="XP_038077868.1"/>
    </source>
</evidence>
<dbReference type="SUPFAM" id="SSF56487">
    <property type="entry name" value="SRCR-like"/>
    <property type="match status" value="8"/>
</dbReference>
<keyword evidence="7" id="KW-0812">Transmembrane</keyword>
<feature type="domain" description="SRCR" evidence="9">
    <location>
        <begin position="494"/>
        <end position="589"/>
    </location>
</feature>
<comment type="caution">
    <text evidence="5">Lacks conserved residue(s) required for the propagation of feature annotation.</text>
</comment>
<accession>A0A914BNK9</accession>
<evidence type="ECO:0000259" key="9">
    <source>
        <dbReference type="PROSITE" id="PS50287"/>
    </source>
</evidence>
<dbReference type="OMA" id="RISECGA"/>
<keyword evidence="3 5" id="KW-1015">Disulfide bond</keyword>
<feature type="disulfide bond" evidence="5">
    <location>
        <begin position="445"/>
        <end position="455"/>
    </location>
</feature>
<feature type="disulfide bond" evidence="5">
    <location>
        <begin position="637"/>
        <end position="698"/>
    </location>
</feature>
<dbReference type="OrthoDB" id="6286334at2759"/>
<keyword evidence="11" id="KW-1185">Reference proteome</keyword>
<keyword evidence="7" id="KW-0472">Membrane</keyword>
<evidence type="ECO:0000256" key="3">
    <source>
        <dbReference type="ARBA" id="ARBA00023157"/>
    </source>
</evidence>
<proteinExistence type="predicted"/>
<evidence type="ECO:0000256" key="6">
    <source>
        <dbReference type="SAM" id="MobiDB-lite"/>
    </source>
</evidence>
<dbReference type="Proteomes" id="UP000887568">
    <property type="component" value="Unplaced"/>
</dbReference>
<feature type="signal peptide" evidence="8">
    <location>
        <begin position="1"/>
        <end position="24"/>
    </location>
</feature>